<comment type="subcellular location">
    <subcellularLocation>
        <location evidence="3">Endoplasmic reticulum membrane</location>
        <topology evidence="3">Peripheral membrane protein</topology>
    </subcellularLocation>
    <subcellularLocation>
        <location evidence="2">Microsome membrane</location>
        <topology evidence="2">Peripheral membrane protein</topology>
    </subcellularLocation>
</comment>
<dbReference type="SUPFAM" id="SSF48264">
    <property type="entry name" value="Cytochrome P450"/>
    <property type="match status" value="1"/>
</dbReference>
<feature type="region of interest" description="Disordered" evidence="15">
    <location>
        <begin position="494"/>
        <end position="525"/>
    </location>
</feature>
<dbReference type="PRINTS" id="PR00463">
    <property type="entry name" value="EP450I"/>
</dbReference>
<organism evidence="16 17">
    <name type="scientific">Melipona quadrifasciata</name>
    <dbReference type="NCBI Taxonomy" id="166423"/>
    <lineage>
        <taxon>Eukaryota</taxon>
        <taxon>Metazoa</taxon>
        <taxon>Ecdysozoa</taxon>
        <taxon>Arthropoda</taxon>
        <taxon>Hexapoda</taxon>
        <taxon>Insecta</taxon>
        <taxon>Pterygota</taxon>
        <taxon>Neoptera</taxon>
        <taxon>Endopterygota</taxon>
        <taxon>Hymenoptera</taxon>
        <taxon>Apocrita</taxon>
        <taxon>Aculeata</taxon>
        <taxon>Apoidea</taxon>
        <taxon>Anthophila</taxon>
        <taxon>Apidae</taxon>
        <taxon>Melipona</taxon>
    </lineage>
</organism>
<dbReference type="InterPro" id="IPR001128">
    <property type="entry name" value="Cyt_P450"/>
</dbReference>
<sequence>MDPLTLILTLALGFLLVYRYLWKSMTRFKELNVPHKTPIPIIGNMAPTVFRKASMHECLEDLYHRFPNVKYFGVYHFVTPVIVIRDPELITSIAVKSFDNFTDHVSIVDEEMDPLLGKGLFFLRGDAWREMRRILSPSFTSSKLKTMFHLITDCADKFTQFVADEAKQGRTYETKDIFGRYTNDAVASCNFGFATDSMRDPKNEFYSFAKRTIDFMSTLSLRLILGNNFPTLFKLLRIRMFDDSARHYFVSVVDNVVKARKEKGLHRPDVIQMMMEYKDADGNCLTIEEMTYQAFVFYTASYDTVSSILCFAVHEIALNPEIQAKLHREIEEVAAKTDGKPTYEALKNMQYMNAVINETLRLYAVIPFLDRVCVKEFQLPPATPEGQPVTVKPGDIVWFLSFALQRDSEYFSDPLKFDPDRCLSPTESSQATYIPFGLGPRLCIGNRKKEKYLYERGGTLNFIVPFFLDVQSGSSSNNGAGGINLGPVVGGRRLPSQQSFHSSKNNHSHHSRHQTTSAPPSTPRNACQLPEIGTRCIQTELRIRAKFYSLVIKLNEYDFVQVEKEHVVFEEPRIYEEPAEYHEDAAPDQHCFHSSQFTKLRDPTVRILLHAGPQEHAGFALVFTAIFHASLLHQFQHQFLAVRDVRHHVQALSATVTAQGTEKHDQNDQVYQS</sequence>
<keyword evidence="6 13" id="KW-0479">Metal-binding</keyword>
<evidence type="ECO:0000256" key="1">
    <source>
        <dbReference type="ARBA" id="ARBA00001971"/>
    </source>
</evidence>
<evidence type="ECO:0000313" key="17">
    <source>
        <dbReference type="Proteomes" id="UP000053105"/>
    </source>
</evidence>
<evidence type="ECO:0000256" key="11">
    <source>
        <dbReference type="ARBA" id="ARBA00023033"/>
    </source>
</evidence>
<dbReference type="InterPro" id="IPR002401">
    <property type="entry name" value="Cyt_P450_E_grp-I"/>
</dbReference>
<evidence type="ECO:0000256" key="4">
    <source>
        <dbReference type="ARBA" id="ARBA00010617"/>
    </source>
</evidence>
<comment type="similarity">
    <text evidence="4 14">Belongs to the cytochrome P450 family.</text>
</comment>
<dbReference type="GO" id="GO:0005789">
    <property type="term" value="C:endoplasmic reticulum membrane"/>
    <property type="evidence" value="ECO:0007669"/>
    <property type="project" value="UniProtKB-SubCell"/>
</dbReference>
<feature type="compositionally biased region" description="Polar residues" evidence="15">
    <location>
        <begin position="515"/>
        <end position="525"/>
    </location>
</feature>
<comment type="cofactor">
    <cofactor evidence="1 13">
        <name>heme</name>
        <dbReference type="ChEBI" id="CHEBI:30413"/>
    </cofactor>
</comment>
<dbReference type="AlphaFoldDB" id="A0A0N0BHR5"/>
<dbReference type="Gene3D" id="1.10.630.10">
    <property type="entry name" value="Cytochrome P450"/>
    <property type="match status" value="1"/>
</dbReference>
<name>A0A0N0BHR5_9HYME</name>
<evidence type="ECO:0000256" key="6">
    <source>
        <dbReference type="ARBA" id="ARBA00022723"/>
    </source>
</evidence>
<keyword evidence="11 14" id="KW-0503">Monooxygenase</keyword>
<dbReference type="Pfam" id="PF00067">
    <property type="entry name" value="p450"/>
    <property type="match status" value="1"/>
</dbReference>
<evidence type="ECO:0000256" key="9">
    <source>
        <dbReference type="ARBA" id="ARBA00023002"/>
    </source>
</evidence>
<dbReference type="EMBL" id="KQ435750">
    <property type="protein sequence ID" value="KOX76364.1"/>
    <property type="molecule type" value="Genomic_DNA"/>
</dbReference>
<dbReference type="GO" id="GO:0016705">
    <property type="term" value="F:oxidoreductase activity, acting on paired donors, with incorporation or reduction of molecular oxygen"/>
    <property type="evidence" value="ECO:0007669"/>
    <property type="project" value="InterPro"/>
</dbReference>
<keyword evidence="9 14" id="KW-0560">Oxidoreductase</keyword>
<evidence type="ECO:0000256" key="3">
    <source>
        <dbReference type="ARBA" id="ARBA00004406"/>
    </source>
</evidence>
<dbReference type="GO" id="GO:0020037">
    <property type="term" value="F:heme binding"/>
    <property type="evidence" value="ECO:0007669"/>
    <property type="project" value="InterPro"/>
</dbReference>
<dbReference type="PANTHER" id="PTHR24292:SF54">
    <property type="entry name" value="CYP9F3-RELATED"/>
    <property type="match status" value="1"/>
</dbReference>
<keyword evidence="12" id="KW-0472">Membrane</keyword>
<keyword evidence="5 13" id="KW-0349">Heme</keyword>
<reference evidence="16 17" key="1">
    <citation type="submission" date="2015-07" db="EMBL/GenBank/DDBJ databases">
        <title>The genome of Melipona quadrifasciata.</title>
        <authorList>
            <person name="Pan H."/>
            <person name="Kapheim K."/>
        </authorList>
    </citation>
    <scope>NUCLEOTIDE SEQUENCE [LARGE SCALE GENOMIC DNA]</scope>
    <source>
        <strain evidence="16">0111107301</strain>
        <tissue evidence="16">Whole body</tissue>
    </source>
</reference>
<dbReference type="PRINTS" id="PR00385">
    <property type="entry name" value="P450"/>
</dbReference>
<dbReference type="CDD" id="cd11056">
    <property type="entry name" value="CYP6-like"/>
    <property type="match status" value="1"/>
</dbReference>
<keyword evidence="10 13" id="KW-0408">Iron</keyword>
<gene>
    <name evidence="16" type="ORF">WN51_11695</name>
</gene>
<keyword evidence="8" id="KW-0492">Microsome</keyword>
<evidence type="ECO:0000256" key="13">
    <source>
        <dbReference type="PIRSR" id="PIRSR602401-1"/>
    </source>
</evidence>
<feature type="binding site" description="axial binding residue" evidence="13">
    <location>
        <position position="443"/>
    </location>
    <ligand>
        <name>heme</name>
        <dbReference type="ChEBI" id="CHEBI:30413"/>
    </ligand>
    <ligandPart>
        <name>Fe</name>
        <dbReference type="ChEBI" id="CHEBI:18248"/>
    </ligandPart>
</feature>
<dbReference type="InterPro" id="IPR017972">
    <property type="entry name" value="Cyt_P450_CS"/>
</dbReference>
<accession>A0A0N0BHR5</accession>
<protein>
    <submittedName>
        <fullName evidence="16">Cytochrome P450 9e2</fullName>
    </submittedName>
</protein>
<proteinExistence type="inferred from homology"/>
<evidence type="ECO:0000256" key="5">
    <source>
        <dbReference type="ARBA" id="ARBA00022617"/>
    </source>
</evidence>
<dbReference type="GO" id="GO:0004497">
    <property type="term" value="F:monooxygenase activity"/>
    <property type="evidence" value="ECO:0007669"/>
    <property type="project" value="UniProtKB-KW"/>
</dbReference>
<dbReference type="GO" id="GO:0005506">
    <property type="term" value="F:iron ion binding"/>
    <property type="evidence" value="ECO:0007669"/>
    <property type="project" value="InterPro"/>
</dbReference>
<dbReference type="PANTHER" id="PTHR24292">
    <property type="entry name" value="CYTOCHROME P450"/>
    <property type="match status" value="1"/>
</dbReference>
<feature type="compositionally biased region" description="Basic residues" evidence="15">
    <location>
        <begin position="504"/>
        <end position="513"/>
    </location>
</feature>
<evidence type="ECO:0000256" key="14">
    <source>
        <dbReference type="RuleBase" id="RU000461"/>
    </source>
</evidence>
<dbReference type="FunFam" id="1.10.630.10:FF:000042">
    <property type="entry name" value="Cytochrome P450"/>
    <property type="match status" value="1"/>
</dbReference>
<evidence type="ECO:0000256" key="2">
    <source>
        <dbReference type="ARBA" id="ARBA00004174"/>
    </source>
</evidence>
<evidence type="ECO:0000256" key="10">
    <source>
        <dbReference type="ARBA" id="ARBA00023004"/>
    </source>
</evidence>
<dbReference type="InterPro" id="IPR050476">
    <property type="entry name" value="Insect_CytP450_Detox"/>
</dbReference>
<keyword evidence="17" id="KW-1185">Reference proteome</keyword>
<dbReference type="PROSITE" id="PS00086">
    <property type="entry name" value="CYTOCHROME_P450"/>
    <property type="match status" value="1"/>
</dbReference>
<dbReference type="STRING" id="166423.A0A0N0BHR5"/>
<dbReference type="OrthoDB" id="2789670at2759"/>
<dbReference type="InterPro" id="IPR036396">
    <property type="entry name" value="Cyt_P450_sf"/>
</dbReference>
<evidence type="ECO:0000313" key="16">
    <source>
        <dbReference type="EMBL" id="KOX76364.1"/>
    </source>
</evidence>
<keyword evidence="7" id="KW-0256">Endoplasmic reticulum</keyword>
<evidence type="ECO:0000256" key="8">
    <source>
        <dbReference type="ARBA" id="ARBA00022848"/>
    </source>
</evidence>
<evidence type="ECO:0000256" key="15">
    <source>
        <dbReference type="SAM" id="MobiDB-lite"/>
    </source>
</evidence>
<evidence type="ECO:0000256" key="12">
    <source>
        <dbReference type="ARBA" id="ARBA00023136"/>
    </source>
</evidence>
<evidence type="ECO:0000256" key="7">
    <source>
        <dbReference type="ARBA" id="ARBA00022824"/>
    </source>
</evidence>
<dbReference type="Proteomes" id="UP000053105">
    <property type="component" value="Unassembled WGS sequence"/>
</dbReference>